<dbReference type="EMBL" id="QFXD01000241">
    <property type="protein sequence ID" value="RDH88941.1"/>
    <property type="molecule type" value="Genomic_DNA"/>
</dbReference>
<gene>
    <name evidence="1" type="ORF">DIZ79_13920</name>
</gene>
<dbReference type="AlphaFoldDB" id="A0A370DUF7"/>
<sequence>MINGAVNGDWRPIHDYCEAEQLPCLFPTTDLPVDSDQDFYSLYFSRGVILEGEGVARYLLNAESERKKIVQLYNGADRLSKSAAEAFAAQLEKAGVVITSIDVDAGGGDVDSISAKGRPGSVAVLWLSHEALQSYQPWLEGKNGPEQIYLSTTLYGDRASSLSEGLTGMVFSPFCDPSQTGKKCLSRDYRQRGGEFLYRQLLLVGTCFYYLACGQEGLARTQPEPVSVRGGTYRATLTRILSAPAVRRWPCGY</sequence>
<accession>A0A370DUF7</accession>
<dbReference type="Proteomes" id="UP000255508">
    <property type="component" value="Unassembled WGS sequence"/>
</dbReference>
<organism evidence="1 2">
    <name type="scientific">endosymbiont of Lamellibrachia luymesi</name>
    <dbReference type="NCBI Taxonomy" id="2200907"/>
    <lineage>
        <taxon>Bacteria</taxon>
        <taxon>Pseudomonadati</taxon>
        <taxon>Pseudomonadota</taxon>
        <taxon>Gammaproteobacteria</taxon>
        <taxon>sulfur-oxidizing symbionts</taxon>
    </lineage>
</organism>
<evidence type="ECO:0000313" key="1">
    <source>
        <dbReference type="EMBL" id="RDH88941.1"/>
    </source>
</evidence>
<reference evidence="1 2" key="1">
    <citation type="journal article" date="2018" name="ISME J.">
        <title>Endosymbiont genomes yield clues of tubeworm success.</title>
        <authorList>
            <person name="Li Y."/>
            <person name="Liles M.R."/>
            <person name="Halanych K.M."/>
        </authorList>
    </citation>
    <scope>NUCLEOTIDE SEQUENCE [LARGE SCALE GENOMIC DNA]</scope>
    <source>
        <strain evidence="1">A1422</strain>
    </source>
</reference>
<proteinExistence type="predicted"/>
<protein>
    <recommendedName>
        <fullName evidence="3">Leucine-binding protein domain-containing protein</fullName>
    </recommendedName>
</protein>
<evidence type="ECO:0000313" key="2">
    <source>
        <dbReference type="Proteomes" id="UP000255508"/>
    </source>
</evidence>
<dbReference type="SUPFAM" id="SSF53822">
    <property type="entry name" value="Periplasmic binding protein-like I"/>
    <property type="match status" value="1"/>
</dbReference>
<name>A0A370DUF7_9GAMM</name>
<comment type="caution">
    <text evidence="1">The sequence shown here is derived from an EMBL/GenBank/DDBJ whole genome shotgun (WGS) entry which is preliminary data.</text>
</comment>
<dbReference type="InterPro" id="IPR028082">
    <property type="entry name" value="Peripla_BP_I"/>
</dbReference>
<evidence type="ECO:0008006" key="3">
    <source>
        <dbReference type="Google" id="ProtNLM"/>
    </source>
</evidence>